<sequence length="868" mass="99574">MNTETIDTGPVLEGALNVAEFYRDATVLVTGGTGFIGKVLVEKLLRCFEVKKIFLLIRRKANVSATDRLQQMLEGPIFDTIRSTAPDAKERFAKVVAVDAAFDREDIVDDVDKTKLCNEVQIVFHVMASIRFNEVLDEAIAINVTSAQRLYALASSMAELRSIVHVSTFYANCDRPYIEERIYDDVPYGGLEHIQLFFKSLSVEEKERMTRVVLGNMPNSYVFSKKCAEAMVGREFGHLPIGIFRPPIVISSYREPEPGWVDCFHGATGLCVPVVLGKTMWYYGKPEVKPFMSPVDHTVSGMLAAACDIYRRQCTILPVEKPVPVYNFTFEKNRFAYGDMVELVCSGLPNVLDRWLSRIKCRISPWKIFPQMLLWLMTLQARIADEILAWFGKRGSNVKIVSAITTLSNAVEYFRCHMWTMDNSNVKRMLSLLSRDDAKRLDFDGEQIDWRDYHKSYAKGIAMELMRKNDRRNKQLNVLEFYRDAVVLVTGGTGFLGKVLVEKLLRSMAVKKVVLLVREKRGTSVPERLRQLISDPIFDKIRESEVHPSKVFAKLDAVETDFTTDEFVKEPYKTDLLNETQIVFHVMATVRFDMSFQTVLDTNVTSAVRLYTFLRQARLLKAIVHVSTFYSNCDRAHIEECVYDDIRYGGWDHIRRILEPLTEAEKAKLMPSIIAPLPNNYTFSKKCAEVMIQKRFSDLPIGIFRPPIVTPGYREPMPGWVDSLQSVTALCIPILKQRLLWYYGDPAACPALAPVDYCIAGLITAACDVSHRQEEKRVLESFDRQGAEPPVYNFYFDKQFISWQQFIGLVGASLPTYSGRLFRNVRMRITRCRILSLITFWWMYLLAYIADFFLTIVKKPKWKEAHYD</sequence>
<dbReference type="Pfam" id="PF03015">
    <property type="entry name" value="Sterile"/>
    <property type="match status" value="1"/>
</dbReference>
<reference evidence="7" key="1">
    <citation type="submission" date="2022-08" db="UniProtKB">
        <authorList>
            <consortium name="EnsemblMetazoa"/>
        </authorList>
    </citation>
    <scope>IDENTIFICATION</scope>
    <source>
        <strain evidence="7">Dongola</strain>
    </source>
</reference>
<dbReference type="VEuPathDB" id="VectorBase:AARA21_005095"/>
<feature type="domain" description="Fatty acyl-CoA reductase C-terminal" evidence="5">
    <location>
        <begin position="377"/>
        <end position="466"/>
    </location>
</feature>
<dbReference type="GO" id="GO:0035336">
    <property type="term" value="P:long-chain fatty-acyl-CoA metabolic process"/>
    <property type="evidence" value="ECO:0007669"/>
    <property type="project" value="TreeGrafter"/>
</dbReference>
<dbReference type="GO" id="GO:0005777">
    <property type="term" value="C:peroxisome"/>
    <property type="evidence" value="ECO:0007669"/>
    <property type="project" value="TreeGrafter"/>
</dbReference>
<keyword evidence="4" id="KW-0472">Membrane</keyword>
<name>A0A182I5S0_ANOAR</name>
<dbReference type="AlphaFoldDB" id="A0A182I5S0"/>
<evidence type="ECO:0000313" key="7">
    <source>
        <dbReference type="EnsemblMetazoa" id="AARA008922-PA"/>
    </source>
</evidence>
<comment type="catalytic activity">
    <reaction evidence="4">
        <text>a long-chain fatty acyl-CoA + 2 NADPH + 2 H(+) = a long-chain primary fatty alcohol + 2 NADP(+) + CoA</text>
        <dbReference type="Rhea" id="RHEA:52716"/>
        <dbReference type="ChEBI" id="CHEBI:15378"/>
        <dbReference type="ChEBI" id="CHEBI:57287"/>
        <dbReference type="ChEBI" id="CHEBI:57783"/>
        <dbReference type="ChEBI" id="CHEBI:58349"/>
        <dbReference type="ChEBI" id="CHEBI:77396"/>
        <dbReference type="ChEBI" id="CHEBI:83139"/>
        <dbReference type="EC" id="1.2.1.84"/>
    </reaction>
</comment>
<dbReference type="Pfam" id="PF07993">
    <property type="entry name" value="NAD_binding_4"/>
    <property type="match status" value="2"/>
</dbReference>
<feature type="transmembrane region" description="Helical" evidence="4">
    <location>
        <begin position="803"/>
        <end position="822"/>
    </location>
</feature>
<keyword evidence="4" id="KW-0560">Oxidoreductase</keyword>
<dbReference type="GO" id="GO:0102965">
    <property type="term" value="F:alcohol-forming long-chain fatty acyl-CoA reductase activity"/>
    <property type="evidence" value="ECO:0007669"/>
    <property type="project" value="UniProtKB-EC"/>
</dbReference>
<dbReference type="PANTHER" id="PTHR11011:SF81">
    <property type="entry name" value="FATTY ACYL-COA REDUCTASE"/>
    <property type="match status" value="1"/>
</dbReference>
<evidence type="ECO:0000256" key="2">
    <source>
        <dbReference type="ARBA" id="ARBA00022516"/>
    </source>
</evidence>
<dbReference type="CDD" id="cd05236">
    <property type="entry name" value="FAR-N_SDR_e"/>
    <property type="match status" value="1"/>
</dbReference>
<evidence type="ECO:0000256" key="1">
    <source>
        <dbReference type="ARBA" id="ARBA00005928"/>
    </source>
</evidence>
<keyword evidence="4" id="KW-1133">Transmembrane helix</keyword>
<proteinExistence type="inferred from homology"/>
<dbReference type="CDD" id="cd09071">
    <property type="entry name" value="FAR_C"/>
    <property type="match status" value="1"/>
</dbReference>
<dbReference type="SUPFAM" id="SSF51735">
    <property type="entry name" value="NAD(P)-binding Rossmann-fold domains"/>
    <property type="match status" value="2"/>
</dbReference>
<dbReference type="GO" id="GO:0080019">
    <property type="term" value="F:alcohol-forming very long-chain fatty acyl-CoA reductase activity"/>
    <property type="evidence" value="ECO:0007669"/>
    <property type="project" value="InterPro"/>
</dbReference>
<dbReference type="EMBL" id="APCN01003489">
    <property type="status" value="NOT_ANNOTATED_CDS"/>
    <property type="molecule type" value="Genomic_DNA"/>
</dbReference>
<keyword evidence="8" id="KW-1185">Reference proteome</keyword>
<evidence type="ECO:0000259" key="5">
    <source>
        <dbReference type="Pfam" id="PF03015"/>
    </source>
</evidence>
<organism evidence="7 8">
    <name type="scientific">Anopheles arabiensis</name>
    <name type="common">Mosquito</name>
    <dbReference type="NCBI Taxonomy" id="7173"/>
    <lineage>
        <taxon>Eukaryota</taxon>
        <taxon>Metazoa</taxon>
        <taxon>Ecdysozoa</taxon>
        <taxon>Arthropoda</taxon>
        <taxon>Hexapoda</taxon>
        <taxon>Insecta</taxon>
        <taxon>Pterygota</taxon>
        <taxon>Neoptera</taxon>
        <taxon>Endopterygota</taxon>
        <taxon>Diptera</taxon>
        <taxon>Nematocera</taxon>
        <taxon>Culicoidea</taxon>
        <taxon>Culicidae</taxon>
        <taxon>Anophelinae</taxon>
        <taxon>Anopheles</taxon>
    </lineage>
</organism>
<dbReference type="InterPro" id="IPR036291">
    <property type="entry name" value="NAD(P)-bd_dom_sf"/>
</dbReference>
<keyword evidence="4" id="KW-0812">Transmembrane</keyword>
<keyword evidence="3 4" id="KW-0443">Lipid metabolism</keyword>
<evidence type="ECO:0000259" key="6">
    <source>
        <dbReference type="Pfam" id="PF07993"/>
    </source>
</evidence>
<evidence type="ECO:0000256" key="3">
    <source>
        <dbReference type="ARBA" id="ARBA00023098"/>
    </source>
</evidence>
<dbReference type="EnsemblMetazoa" id="AARA008922-RA">
    <property type="protein sequence ID" value="AARA008922-PA"/>
    <property type="gene ID" value="AARA008922"/>
</dbReference>
<feature type="domain" description="Thioester reductase (TE)" evidence="6">
    <location>
        <begin position="489"/>
        <end position="760"/>
    </location>
</feature>
<dbReference type="InterPro" id="IPR013120">
    <property type="entry name" value="FAR_NAD-bd"/>
</dbReference>
<dbReference type="PANTHER" id="PTHR11011">
    <property type="entry name" value="MALE STERILITY PROTEIN 2-RELATED"/>
    <property type="match status" value="1"/>
</dbReference>
<comment type="function">
    <text evidence="4">Catalyzes the reduction of fatty acyl-CoA to fatty alcohols.</text>
</comment>
<feature type="transmembrane region" description="Helical" evidence="4">
    <location>
        <begin position="834"/>
        <end position="857"/>
    </location>
</feature>
<dbReference type="EC" id="1.2.1.84" evidence="4"/>
<accession>A0A182I5S0</accession>
<keyword evidence="2 4" id="KW-0444">Lipid biosynthesis</keyword>
<dbReference type="InterPro" id="IPR026055">
    <property type="entry name" value="FAR"/>
</dbReference>
<feature type="domain" description="Thioester reductase (TE)" evidence="6">
    <location>
        <begin position="29"/>
        <end position="300"/>
    </location>
</feature>
<evidence type="ECO:0000256" key="4">
    <source>
        <dbReference type="RuleBase" id="RU363097"/>
    </source>
</evidence>
<comment type="similarity">
    <text evidence="1 4">Belongs to the fatty acyl-CoA reductase family.</text>
</comment>
<dbReference type="Proteomes" id="UP000075840">
    <property type="component" value="Unassembled WGS sequence"/>
</dbReference>
<dbReference type="Gene3D" id="3.40.50.720">
    <property type="entry name" value="NAD(P)-binding Rossmann-like Domain"/>
    <property type="match status" value="2"/>
</dbReference>
<evidence type="ECO:0000313" key="8">
    <source>
        <dbReference type="Proteomes" id="UP000075840"/>
    </source>
</evidence>
<dbReference type="VEuPathDB" id="VectorBase:AARA008922"/>
<dbReference type="VEuPathDB" id="VectorBase:AARA21_006857"/>
<keyword evidence="4" id="KW-0521">NADP</keyword>
<dbReference type="InterPro" id="IPR033640">
    <property type="entry name" value="FAR_C"/>
</dbReference>
<protein>
    <recommendedName>
        <fullName evidence="4">Fatty acyl-CoA reductase</fullName>
        <ecNumber evidence="4">1.2.1.84</ecNumber>
    </recommendedName>
</protein>